<accession>A0A175YE08</accession>
<dbReference type="Gene3D" id="1.25.40.20">
    <property type="entry name" value="Ankyrin repeat-containing domain"/>
    <property type="match status" value="4"/>
</dbReference>
<dbReference type="SMART" id="SM00248">
    <property type="entry name" value="ANK"/>
    <property type="match status" value="8"/>
</dbReference>
<dbReference type="PANTHER" id="PTHR24186:SF50">
    <property type="entry name" value="ANKYRIN REPEAT-CONTAINING PROTEIN ITN1-LIKE ISOFORM X1"/>
    <property type="match status" value="1"/>
</dbReference>
<reference evidence="7" key="2">
    <citation type="submission" date="2022-03" db="EMBL/GenBank/DDBJ databases">
        <title>Draft title - Genomic analysis of global carrot germplasm unveils the trajectory of domestication and the origin of high carotenoid orange carrot.</title>
        <authorList>
            <person name="Iorizzo M."/>
            <person name="Ellison S."/>
            <person name="Senalik D."/>
            <person name="Macko-Podgorni A."/>
            <person name="Grzebelus D."/>
            <person name="Bostan H."/>
            <person name="Rolling W."/>
            <person name="Curaba J."/>
            <person name="Simon P."/>
        </authorList>
    </citation>
    <scope>NUCLEOTIDE SEQUENCE</scope>
    <source>
        <tissue evidence="7">Leaf</tissue>
    </source>
</reference>
<evidence type="ECO:0000256" key="1">
    <source>
        <dbReference type="ARBA" id="ARBA00004141"/>
    </source>
</evidence>
<dbReference type="GO" id="GO:0005886">
    <property type="term" value="C:plasma membrane"/>
    <property type="evidence" value="ECO:0007669"/>
    <property type="project" value="TreeGrafter"/>
</dbReference>
<dbReference type="EMBL" id="CP093351">
    <property type="protein sequence ID" value="WOH14438.1"/>
    <property type="molecule type" value="Genomic_DNA"/>
</dbReference>
<dbReference type="Pfam" id="PF12796">
    <property type="entry name" value="Ank_2"/>
    <property type="match status" value="2"/>
</dbReference>
<evidence type="ECO:0000256" key="5">
    <source>
        <dbReference type="ARBA" id="ARBA00023043"/>
    </source>
</evidence>
<keyword evidence="2" id="KW-0812">Transmembrane</keyword>
<gene>
    <name evidence="7" type="ORF">DCAR_0933957</name>
</gene>
<keyword evidence="8" id="KW-1185">Reference proteome</keyword>
<name>A0A175YE08_DAUCS</name>
<protein>
    <submittedName>
        <fullName evidence="7">Uncharacterized protein</fullName>
    </submittedName>
</protein>
<keyword evidence="5" id="KW-0040">ANK repeat</keyword>
<evidence type="ECO:0000313" key="8">
    <source>
        <dbReference type="Proteomes" id="UP000077755"/>
    </source>
</evidence>
<evidence type="ECO:0000256" key="6">
    <source>
        <dbReference type="ARBA" id="ARBA00023136"/>
    </source>
</evidence>
<evidence type="ECO:0000313" key="7">
    <source>
        <dbReference type="EMBL" id="WOH14438.1"/>
    </source>
</evidence>
<keyword evidence="4" id="KW-1133">Transmembrane helix</keyword>
<keyword evidence="3" id="KW-0677">Repeat</keyword>
<dbReference type="InterPro" id="IPR036770">
    <property type="entry name" value="Ankyrin_rpt-contain_sf"/>
</dbReference>
<proteinExistence type="predicted"/>
<dbReference type="Proteomes" id="UP000077755">
    <property type="component" value="Chromosome 9"/>
</dbReference>
<dbReference type="AlphaFoldDB" id="A0A175YE08"/>
<dbReference type="Pfam" id="PF13962">
    <property type="entry name" value="PGG"/>
    <property type="match status" value="1"/>
</dbReference>
<dbReference type="InterPro" id="IPR002110">
    <property type="entry name" value="Ankyrin_rpt"/>
</dbReference>
<sequence length="794" mass="89228">MIIDQIRKHNANVLPDEIFYEIDEDGYTVLEVAVELNQTAVVDLVLDLQHPAAPKRKDGAFISLIPVIYKAQEKGYKNIVDLLTQRYNHRSKLSKDFKDQVSLISAIKSGKTDTVVSLLSDAGRGGQRLVTFVDKLGWTALHHAVYHESVPIIKHIAEAQKGIKPKSGYKDKVPTPFHVAVQRGLTSIVILLMQLWPSTSSTYTAVDKKGQNILHLAALQSKKDMIEGILKNCPAEHKKEFVNKQNNNGYTTLHLLIQLGCFVPELLKYQGLDTSVKNNEDWTPWDMLYVQEQIVVDQILLADPAYQDGRGSRNQGLLRLIYQAMENKYNDKIVELLSATFQTGIDDPNLKGVLDLIIAIQKHDAGPISQLLRGEDNKHFLNFVDSEGWTLLHHAAYHQFDSILSEMIEAQEKVGYQFVCKEGVATPFHVAARCGHTSTVIRLLRLWPASSQYTAVDVNGQNIMQERPAAPSPFTAVDENGQNILHLAALTNKKEMVNGILRCCPPKQKNLLLFKRDVEGNTPLHLLVAQGCFIEDLIKYIAAGDSHTTNNDGWTPRDMLYYRHDIVGDQVQIKMELDGMISTDQSRKLWSSSRKKSTSSSLAVLPASKREKKDILFNEVQKVLMEKKNAKMEEDLQRYREGTNSQIVVSALITTITFTVGFTIPGGLHQSGESNQGLAVLSKKAAFKIFMIADAFALLLSICSLFVYFLENMSDNFEHVTRLHATTLGLNIASIMLTMFVFMTGTYVVFSDSLFLSITIFSIGSLFLIFVILQLLRIAYERRARKNDNYKKEA</sequence>
<dbReference type="InterPro" id="IPR026961">
    <property type="entry name" value="PGG_dom"/>
</dbReference>
<evidence type="ECO:0000256" key="4">
    <source>
        <dbReference type="ARBA" id="ARBA00022989"/>
    </source>
</evidence>
<dbReference type="SUPFAM" id="SSF48403">
    <property type="entry name" value="Ankyrin repeat"/>
    <property type="match status" value="2"/>
</dbReference>
<keyword evidence="6" id="KW-0472">Membrane</keyword>
<evidence type="ECO:0000256" key="2">
    <source>
        <dbReference type="ARBA" id="ARBA00022692"/>
    </source>
</evidence>
<reference evidence="7" key="1">
    <citation type="journal article" date="2016" name="Nat. Genet.">
        <title>A high-quality carrot genome assembly provides new insights into carotenoid accumulation and asterid genome evolution.</title>
        <authorList>
            <person name="Iorizzo M."/>
            <person name="Ellison S."/>
            <person name="Senalik D."/>
            <person name="Zeng P."/>
            <person name="Satapoomin P."/>
            <person name="Huang J."/>
            <person name="Bowman M."/>
            <person name="Iovene M."/>
            <person name="Sanseverino W."/>
            <person name="Cavagnaro P."/>
            <person name="Yildiz M."/>
            <person name="Macko-Podgorni A."/>
            <person name="Moranska E."/>
            <person name="Grzebelus E."/>
            <person name="Grzebelus D."/>
            <person name="Ashrafi H."/>
            <person name="Zheng Z."/>
            <person name="Cheng S."/>
            <person name="Spooner D."/>
            <person name="Van Deynze A."/>
            <person name="Simon P."/>
        </authorList>
    </citation>
    <scope>NUCLEOTIDE SEQUENCE</scope>
    <source>
        <tissue evidence="7">Leaf</tissue>
    </source>
</reference>
<evidence type="ECO:0000256" key="3">
    <source>
        <dbReference type="ARBA" id="ARBA00022737"/>
    </source>
</evidence>
<organism evidence="7 8">
    <name type="scientific">Daucus carota subsp. sativus</name>
    <name type="common">Carrot</name>
    <dbReference type="NCBI Taxonomy" id="79200"/>
    <lineage>
        <taxon>Eukaryota</taxon>
        <taxon>Viridiplantae</taxon>
        <taxon>Streptophyta</taxon>
        <taxon>Embryophyta</taxon>
        <taxon>Tracheophyta</taxon>
        <taxon>Spermatophyta</taxon>
        <taxon>Magnoliopsida</taxon>
        <taxon>eudicotyledons</taxon>
        <taxon>Gunneridae</taxon>
        <taxon>Pentapetalae</taxon>
        <taxon>asterids</taxon>
        <taxon>campanulids</taxon>
        <taxon>Apiales</taxon>
        <taxon>Apiaceae</taxon>
        <taxon>Apioideae</taxon>
        <taxon>Scandiceae</taxon>
        <taxon>Daucinae</taxon>
        <taxon>Daucus</taxon>
        <taxon>Daucus sect. Daucus</taxon>
    </lineage>
</organism>
<dbReference type="Gramene" id="KZM81869">
    <property type="protein sequence ID" value="KZM81869"/>
    <property type="gene ID" value="DCAR_029482"/>
</dbReference>
<dbReference type="PANTHER" id="PTHR24186">
    <property type="entry name" value="PROTEIN PHOSPHATASE 1 REGULATORY SUBUNIT"/>
    <property type="match status" value="1"/>
</dbReference>
<comment type="subcellular location">
    <subcellularLocation>
        <location evidence="1">Membrane</location>
        <topology evidence="1">Multi-pass membrane protein</topology>
    </subcellularLocation>
</comment>